<evidence type="ECO:0000256" key="1">
    <source>
        <dbReference type="SAM" id="MobiDB-lite"/>
    </source>
</evidence>
<accession>A0A1I8FR25</accession>
<evidence type="ECO:0000313" key="2">
    <source>
        <dbReference type="Proteomes" id="UP000095280"/>
    </source>
</evidence>
<reference evidence="3" key="1">
    <citation type="submission" date="2016-11" db="UniProtKB">
        <authorList>
            <consortium name="WormBaseParasite"/>
        </authorList>
    </citation>
    <scope>IDENTIFICATION</scope>
</reference>
<dbReference type="WBParaSite" id="maker-unitig_43182-snap-gene-0.1-mRNA-1">
    <property type="protein sequence ID" value="maker-unitig_43182-snap-gene-0.1-mRNA-1"/>
    <property type="gene ID" value="maker-unitig_43182-snap-gene-0.1"/>
</dbReference>
<evidence type="ECO:0000313" key="3">
    <source>
        <dbReference type="WBParaSite" id="maker-unitig_43182-snap-gene-0.1-mRNA-1"/>
    </source>
</evidence>
<dbReference type="AlphaFoldDB" id="A0A1I8FR25"/>
<sequence length="197" mass="22114">MHFYARTNSTATPRSTRPQTDEFAAFLESVRQLRRFDCVVFHDVDLLPTNPFAAVQLPRLLPGHHQSWLGGGSWAIAGPPLPEGERLLQSCSGRWGGVRTTTWRPANPVRGPPELTRPNPAARVTHDSPSGSQRNSQRSQVQMLYLSSKRYRLDGLNSLSYSLVASESRPLYTTSSLIWDSRQGAQFLLIDLIDWLD</sequence>
<feature type="region of interest" description="Disordered" evidence="1">
    <location>
        <begin position="102"/>
        <end position="140"/>
    </location>
</feature>
<keyword evidence="2" id="KW-1185">Reference proteome</keyword>
<organism evidence="2 3">
    <name type="scientific">Macrostomum lignano</name>
    <dbReference type="NCBI Taxonomy" id="282301"/>
    <lineage>
        <taxon>Eukaryota</taxon>
        <taxon>Metazoa</taxon>
        <taxon>Spiralia</taxon>
        <taxon>Lophotrochozoa</taxon>
        <taxon>Platyhelminthes</taxon>
        <taxon>Rhabditophora</taxon>
        <taxon>Macrostomorpha</taxon>
        <taxon>Macrostomida</taxon>
        <taxon>Macrostomidae</taxon>
        <taxon>Macrostomum</taxon>
    </lineage>
</organism>
<name>A0A1I8FR25_9PLAT</name>
<feature type="compositionally biased region" description="Polar residues" evidence="1">
    <location>
        <begin position="127"/>
        <end position="140"/>
    </location>
</feature>
<proteinExistence type="predicted"/>
<protein>
    <submittedName>
        <fullName evidence="3">Glyco_transf_7N domain-containing protein</fullName>
    </submittedName>
</protein>
<dbReference type="Proteomes" id="UP000095280">
    <property type="component" value="Unplaced"/>
</dbReference>